<keyword evidence="1" id="KW-0732">Signal</keyword>
<accession>A0A8J8FDT5</accession>
<name>A0A8J8FDT5_9BACT</name>
<sequence>MTFKYNKGYYFLILLFLGNTVFAQTTKEDPVDWQGWYGASLDADLPNKWAASLEYQARYFNNLQTYNGSYISLGGSKKVAEYLKILGQYRISFVQNGTYQRFTIGAEASTKINAFELSGRALLQNSVQDFDDNTKATDQSTSWRVRAQTKYRISKGLSAYASVEPIMQFGGRHFVDNLRNTVGLKAKIAKNTKLDVYYILRADYAKKYNRTFNIIGVDFNYTLKFKNQKANSK</sequence>
<organism evidence="2 3">
    <name type="scientific">Limnovirga soli</name>
    <dbReference type="NCBI Taxonomy" id="2656915"/>
    <lineage>
        <taxon>Bacteria</taxon>
        <taxon>Pseudomonadati</taxon>
        <taxon>Bacteroidota</taxon>
        <taxon>Chitinophagia</taxon>
        <taxon>Chitinophagales</taxon>
        <taxon>Chitinophagaceae</taxon>
        <taxon>Limnovirga</taxon>
    </lineage>
</organism>
<protein>
    <submittedName>
        <fullName evidence="2">DUF2490 domain-containing protein</fullName>
    </submittedName>
</protein>
<evidence type="ECO:0000256" key="1">
    <source>
        <dbReference type="SAM" id="SignalP"/>
    </source>
</evidence>
<keyword evidence="3" id="KW-1185">Reference proteome</keyword>
<comment type="caution">
    <text evidence="2">The sequence shown here is derived from an EMBL/GenBank/DDBJ whole genome shotgun (WGS) entry which is preliminary data.</text>
</comment>
<feature type="signal peptide" evidence="1">
    <location>
        <begin position="1"/>
        <end position="23"/>
    </location>
</feature>
<dbReference type="Pfam" id="PF10677">
    <property type="entry name" value="DUF2490"/>
    <property type="match status" value="1"/>
</dbReference>
<feature type="chain" id="PRO_5035199343" evidence="1">
    <location>
        <begin position="24"/>
        <end position="233"/>
    </location>
</feature>
<dbReference type="Proteomes" id="UP000598971">
    <property type="component" value="Unassembled WGS sequence"/>
</dbReference>
<evidence type="ECO:0000313" key="2">
    <source>
        <dbReference type="EMBL" id="NNV56231.1"/>
    </source>
</evidence>
<dbReference type="InterPro" id="IPR019619">
    <property type="entry name" value="DUF2490"/>
</dbReference>
<evidence type="ECO:0000313" key="3">
    <source>
        <dbReference type="Proteomes" id="UP000598971"/>
    </source>
</evidence>
<dbReference type="RefSeq" id="WP_171608174.1">
    <property type="nucleotide sequence ID" value="NZ_WHPF01000008.1"/>
</dbReference>
<dbReference type="AlphaFoldDB" id="A0A8J8FDT5"/>
<dbReference type="EMBL" id="WHPF01000008">
    <property type="protein sequence ID" value="NNV56231.1"/>
    <property type="molecule type" value="Genomic_DNA"/>
</dbReference>
<reference evidence="2" key="1">
    <citation type="submission" date="2019-10" db="EMBL/GenBank/DDBJ databases">
        <title>Draft genome sequence of Panacibacter sp. KCS-6.</title>
        <authorList>
            <person name="Yim K.J."/>
        </authorList>
    </citation>
    <scope>NUCLEOTIDE SEQUENCE</scope>
    <source>
        <strain evidence="2">KCS-6</strain>
    </source>
</reference>
<gene>
    <name evidence="2" type="ORF">GD597_12230</name>
</gene>
<proteinExistence type="predicted"/>